<evidence type="ECO:0000256" key="3">
    <source>
        <dbReference type="ARBA" id="ARBA00022833"/>
    </source>
</evidence>
<dbReference type="InterPro" id="IPR045174">
    <property type="entry name" value="Dof"/>
</dbReference>
<keyword evidence="2 8" id="KW-0863">Zinc-finger</keyword>
<keyword evidence="6 9" id="KW-0804">Transcription</keyword>
<evidence type="ECO:0000256" key="6">
    <source>
        <dbReference type="ARBA" id="ARBA00023163"/>
    </source>
</evidence>
<feature type="compositionally biased region" description="Polar residues" evidence="10">
    <location>
        <begin position="167"/>
        <end position="179"/>
    </location>
</feature>
<evidence type="ECO:0000256" key="7">
    <source>
        <dbReference type="ARBA" id="ARBA00023242"/>
    </source>
</evidence>
<evidence type="ECO:0000313" key="12">
    <source>
        <dbReference type="EMBL" id="CAH2060222.1"/>
    </source>
</evidence>
<keyword evidence="5 8" id="KW-0238">DNA-binding</keyword>
<gene>
    <name evidence="12" type="ORF">TAV2_LOCUS12765</name>
</gene>
<accession>A0AAU9S9K7</accession>
<evidence type="ECO:0000259" key="11">
    <source>
        <dbReference type="PROSITE" id="PS50884"/>
    </source>
</evidence>
<dbReference type="AlphaFoldDB" id="A0AAU9S9K7"/>
<evidence type="ECO:0000256" key="4">
    <source>
        <dbReference type="ARBA" id="ARBA00023015"/>
    </source>
</evidence>
<keyword evidence="1 9" id="KW-0479">Metal-binding</keyword>
<dbReference type="GO" id="GO:0005634">
    <property type="term" value="C:nucleus"/>
    <property type="evidence" value="ECO:0007669"/>
    <property type="project" value="UniProtKB-SubCell"/>
</dbReference>
<feature type="domain" description="Dof-type" evidence="11">
    <location>
        <begin position="93"/>
        <end position="147"/>
    </location>
</feature>
<evidence type="ECO:0000256" key="1">
    <source>
        <dbReference type="ARBA" id="ARBA00022723"/>
    </source>
</evidence>
<evidence type="ECO:0000256" key="2">
    <source>
        <dbReference type="ARBA" id="ARBA00022771"/>
    </source>
</evidence>
<protein>
    <recommendedName>
        <fullName evidence="9">Dof zinc finger protein</fullName>
    </recommendedName>
</protein>
<feature type="compositionally biased region" description="Low complexity" evidence="10">
    <location>
        <begin position="150"/>
        <end position="166"/>
    </location>
</feature>
<proteinExistence type="predicted"/>
<dbReference type="PANTHER" id="PTHR31992:SF107">
    <property type="entry name" value="DOF ZINC FINGER PROTEIN DOF2.2"/>
    <property type="match status" value="1"/>
</dbReference>
<dbReference type="GO" id="GO:0003677">
    <property type="term" value="F:DNA binding"/>
    <property type="evidence" value="ECO:0007669"/>
    <property type="project" value="UniProtKB-UniRule"/>
</dbReference>
<dbReference type="GO" id="GO:0003700">
    <property type="term" value="F:DNA-binding transcription factor activity"/>
    <property type="evidence" value="ECO:0007669"/>
    <property type="project" value="UniProtKB-UniRule"/>
</dbReference>
<reference evidence="12 13" key="1">
    <citation type="submission" date="2022-03" db="EMBL/GenBank/DDBJ databases">
        <authorList>
            <person name="Nunn A."/>
            <person name="Chopra R."/>
            <person name="Nunn A."/>
            <person name="Contreras Garrido A."/>
        </authorList>
    </citation>
    <scope>NUCLEOTIDE SEQUENCE [LARGE SCALE GENOMIC DNA]</scope>
</reference>
<name>A0AAU9S9K7_THLAR</name>
<keyword evidence="7 8" id="KW-0539">Nucleus</keyword>
<dbReference type="InterPro" id="IPR003851">
    <property type="entry name" value="Znf_Dof"/>
</dbReference>
<sequence length="343" mass="36864">MVFSSVPSFLDPPINWTQSANTNNHPHHLQLQESGSLVNGHQVLSHHFPQDPNPNHHHVDTAAASTVDPASLNGSAAERARLAKNSQPPEGVLKCPRCDSANTKFCYFNNYNLTQPRHFCKACRRYWTRGGALRNVPVGGGCRRNKKGKTGNSKPSSSSQNKQSTSMANAPSPTTTSNVQLQTNSQFPFLPTLQNLTQLGGIGLNLAAINENNSGNGNNSSGFWNGLGFFHGANTSGPVMANNNNNNNNENNIMTSLGSANHFALFDRTMGLYSLPNEGNMGLSSSSASRVSQTAPVKMEEAHLGNISRSVSGLRSPGNQSNQYWTGLGFAGSSSNDHHQHLM</sequence>
<dbReference type="Proteomes" id="UP000836841">
    <property type="component" value="Chromosome 4"/>
</dbReference>
<evidence type="ECO:0000256" key="9">
    <source>
        <dbReference type="RuleBase" id="RU369094"/>
    </source>
</evidence>
<keyword evidence="3 9" id="KW-0862">Zinc</keyword>
<dbReference type="Pfam" id="PF02701">
    <property type="entry name" value="Zn_ribbon_Dof"/>
    <property type="match status" value="1"/>
</dbReference>
<comment type="function">
    <text evidence="9">Transcription factor that binds specifically to a 5'-AA[AG]G-3' consensus core sequence.</text>
</comment>
<dbReference type="GO" id="GO:0008270">
    <property type="term" value="F:zinc ion binding"/>
    <property type="evidence" value="ECO:0007669"/>
    <property type="project" value="UniProtKB-KW"/>
</dbReference>
<dbReference type="PANTHER" id="PTHR31992">
    <property type="entry name" value="DOF ZINC FINGER PROTEIN DOF1.4-RELATED"/>
    <property type="match status" value="1"/>
</dbReference>
<comment type="subcellular location">
    <subcellularLocation>
        <location evidence="8 9">Nucleus</location>
    </subcellularLocation>
</comment>
<keyword evidence="4 9" id="KW-0805">Transcription regulation</keyword>
<evidence type="ECO:0000256" key="5">
    <source>
        <dbReference type="ARBA" id="ARBA00023125"/>
    </source>
</evidence>
<keyword evidence="13" id="KW-1185">Reference proteome</keyword>
<dbReference type="PROSITE" id="PS01361">
    <property type="entry name" value="ZF_DOF_1"/>
    <property type="match status" value="1"/>
</dbReference>
<dbReference type="PROSITE" id="PS50884">
    <property type="entry name" value="ZF_DOF_2"/>
    <property type="match status" value="1"/>
</dbReference>
<organism evidence="12 13">
    <name type="scientific">Thlaspi arvense</name>
    <name type="common">Field penny-cress</name>
    <dbReference type="NCBI Taxonomy" id="13288"/>
    <lineage>
        <taxon>Eukaryota</taxon>
        <taxon>Viridiplantae</taxon>
        <taxon>Streptophyta</taxon>
        <taxon>Embryophyta</taxon>
        <taxon>Tracheophyta</taxon>
        <taxon>Spermatophyta</taxon>
        <taxon>Magnoliopsida</taxon>
        <taxon>eudicotyledons</taxon>
        <taxon>Gunneridae</taxon>
        <taxon>Pentapetalae</taxon>
        <taxon>rosids</taxon>
        <taxon>malvids</taxon>
        <taxon>Brassicales</taxon>
        <taxon>Brassicaceae</taxon>
        <taxon>Thlaspideae</taxon>
        <taxon>Thlaspi</taxon>
    </lineage>
</organism>
<feature type="region of interest" description="Disordered" evidence="10">
    <location>
        <begin position="137"/>
        <end position="179"/>
    </location>
</feature>
<evidence type="ECO:0000256" key="10">
    <source>
        <dbReference type="SAM" id="MobiDB-lite"/>
    </source>
</evidence>
<evidence type="ECO:0000256" key="8">
    <source>
        <dbReference type="PROSITE-ProRule" id="PRU00071"/>
    </source>
</evidence>
<evidence type="ECO:0000313" key="13">
    <source>
        <dbReference type="Proteomes" id="UP000836841"/>
    </source>
</evidence>
<dbReference type="EMBL" id="OU466860">
    <property type="protein sequence ID" value="CAH2060222.1"/>
    <property type="molecule type" value="Genomic_DNA"/>
</dbReference>